<gene>
    <name evidence="4" type="ORF">DIW82_01730</name>
</gene>
<proteinExistence type="predicted"/>
<reference evidence="4 5" key="1">
    <citation type="journal article" date="2018" name="Nat. Biotechnol.">
        <title>A standardized bacterial taxonomy based on genome phylogeny substantially revises the tree of life.</title>
        <authorList>
            <person name="Parks D.H."/>
            <person name="Chuvochina M."/>
            <person name="Waite D.W."/>
            <person name="Rinke C."/>
            <person name="Skarshewski A."/>
            <person name="Chaumeil P.A."/>
            <person name="Hugenholtz P."/>
        </authorList>
    </citation>
    <scope>NUCLEOTIDE SEQUENCE [LARGE SCALE GENOMIC DNA]</scope>
    <source>
        <strain evidence="4">UBA11247</strain>
    </source>
</reference>
<dbReference type="EMBL" id="DQID01000044">
    <property type="protein sequence ID" value="HCT13538.1"/>
    <property type="molecule type" value="Genomic_DNA"/>
</dbReference>
<protein>
    <submittedName>
        <fullName evidence="4">DUF4395 domain-containing protein</fullName>
    </submittedName>
</protein>
<evidence type="ECO:0000313" key="5">
    <source>
        <dbReference type="Proteomes" id="UP000261739"/>
    </source>
</evidence>
<feature type="transmembrane region" description="Helical" evidence="2">
    <location>
        <begin position="66"/>
        <end position="86"/>
    </location>
</feature>
<dbReference type="AlphaFoldDB" id="A0A3D4SW63"/>
<dbReference type="Proteomes" id="UP000261739">
    <property type="component" value="Unassembled WGS sequence"/>
</dbReference>
<comment type="caution">
    <text evidence="4">The sequence shown here is derived from an EMBL/GenBank/DDBJ whole genome shotgun (WGS) entry which is preliminary data.</text>
</comment>
<feature type="transmembrane region" description="Helical" evidence="2">
    <location>
        <begin position="43"/>
        <end position="60"/>
    </location>
</feature>
<dbReference type="RefSeq" id="WP_273051017.1">
    <property type="nucleotide sequence ID" value="NZ_DAITTW010000042.1"/>
</dbReference>
<keyword evidence="2" id="KW-1133">Transmembrane helix</keyword>
<accession>A0A3D4SW63</accession>
<name>A0A3D4SW63_9CORY</name>
<feature type="domain" description="DUF4395" evidence="3">
    <location>
        <begin position="39"/>
        <end position="174"/>
    </location>
</feature>
<dbReference type="STRING" id="863239.GCA_000213935_02808"/>
<dbReference type="InterPro" id="IPR025508">
    <property type="entry name" value="DUF4395"/>
</dbReference>
<sequence length="190" mass="20178">MSSSFQVPQQPVIPPRSAGEADARPPRGPATLWWFPPVVNDRAARTTAMLVVALSVATIVESLVGWDAAAVVLNLLLFLGFVLRVLAGPRFDPFGQVSVRWLARVAFGEPVMTAGPPKRFAQGIGVVFSGVALVLRLVGWPVAADVVLLLLVVAASLEGFAGFCLGCRMFGWLQNRGVISPDIASDCAVR</sequence>
<organism evidence="4 5">
    <name type="scientific">Corynebacterium nuruki</name>
    <dbReference type="NCBI Taxonomy" id="1032851"/>
    <lineage>
        <taxon>Bacteria</taxon>
        <taxon>Bacillati</taxon>
        <taxon>Actinomycetota</taxon>
        <taxon>Actinomycetes</taxon>
        <taxon>Mycobacteriales</taxon>
        <taxon>Corynebacteriaceae</taxon>
        <taxon>Corynebacterium</taxon>
    </lineage>
</organism>
<evidence type="ECO:0000256" key="2">
    <source>
        <dbReference type="SAM" id="Phobius"/>
    </source>
</evidence>
<keyword evidence="2" id="KW-0812">Transmembrane</keyword>
<keyword evidence="2" id="KW-0472">Membrane</keyword>
<evidence type="ECO:0000313" key="4">
    <source>
        <dbReference type="EMBL" id="HCT13538.1"/>
    </source>
</evidence>
<dbReference type="Pfam" id="PF14340">
    <property type="entry name" value="DUF4395"/>
    <property type="match status" value="1"/>
</dbReference>
<feature type="region of interest" description="Disordered" evidence="1">
    <location>
        <begin position="1"/>
        <end position="25"/>
    </location>
</feature>
<feature type="transmembrane region" description="Helical" evidence="2">
    <location>
        <begin position="120"/>
        <end position="140"/>
    </location>
</feature>
<feature type="transmembrane region" description="Helical" evidence="2">
    <location>
        <begin position="146"/>
        <end position="166"/>
    </location>
</feature>
<evidence type="ECO:0000259" key="3">
    <source>
        <dbReference type="Pfam" id="PF14340"/>
    </source>
</evidence>
<evidence type="ECO:0000256" key="1">
    <source>
        <dbReference type="SAM" id="MobiDB-lite"/>
    </source>
</evidence>